<sequence>MHFYSRYAIKCSYTVCSYLDLKCSINMTNSGKFLILLSLVTIYLQVKSQDDQRPLRLISNTECDRYNLDALYHERYKVITKDILTEMKIFVERMTDRMFLSLQDVLLQLPGRESSDKAEERMYRVFEESKKIFAKKMDKIEDNTTKAWEALLDMNYKFITAQEEGIPELLIEKVAQLEEAYNAARQVLDTQLQAVISPVKVLIINSLNGVEQVLIRKKSEQDSHHHHQHRNHGDDEADSLEENEQHSGTKENVEQEQAESLDGSNSSSSPVTLNDEEEVKVHEDEGDKQDKEEKEDKEEESDIEKKKKIIRDIVPGFLGTVSELITERNVDLTKHQPQDERDSPFDEIVFAIVIMAQRVKGLLQPEDLSSDETFDLARRNLLLTWAQTAKTMYSDKIKKIKENKVPKEPAAEYFQKKWTKDDALAESLLIFLEMFP</sequence>
<feature type="region of interest" description="Disordered" evidence="1">
    <location>
        <begin position="218"/>
        <end position="304"/>
    </location>
</feature>
<dbReference type="RefSeq" id="XP_022248131.1">
    <property type="nucleotide sequence ID" value="XM_022392423.1"/>
</dbReference>
<evidence type="ECO:0000313" key="2">
    <source>
        <dbReference type="Proteomes" id="UP000694941"/>
    </source>
</evidence>
<evidence type="ECO:0000256" key="1">
    <source>
        <dbReference type="SAM" id="MobiDB-lite"/>
    </source>
</evidence>
<organism evidence="2 3">
    <name type="scientific">Limulus polyphemus</name>
    <name type="common">Atlantic horseshoe crab</name>
    <dbReference type="NCBI Taxonomy" id="6850"/>
    <lineage>
        <taxon>Eukaryota</taxon>
        <taxon>Metazoa</taxon>
        <taxon>Ecdysozoa</taxon>
        <taxon>Arthropoda</taxon>
        <taxon>Chelicerata</taxon>
        <taxon>Merostomata</taxon>
        <taxon>Xiphosura</taxon>
        <taxon>Limulidae</taxon>
        <taxon>Limulus</taxon>
    </lineage>
</organism>
<feature type="compositionally biased region" description="Basic and acidic residues" evidence="1">
    <location>
        <begin position="279"/>
        <end position="294"/>
    </location>
</feature>
<keyword evidence="2" id="KW-1185">Reference proteome</keyword>
<accession>A0ABM1SWX5</accession>
<proteinExistence type="predicted"/>
<feature type="compositionally biased region" description="Basic and acidic residues" evidence="1">
    <location>
        <begin position="243"/>
        <end position="253"/>
    </location>
</feature>
<gene>
    <name evidence="3" type="primary">LOC111087076</name>
</gene>
<reference evidence="3" key="1">
    <citation type="submission" date="2025-08" db="UniProtKB">
        <authorList>
            <consortium name="RefSeq"/>
        </authorList>
    </citation>
    <scope>IDENTIFICATION</scope>
    <source>
        <tissue evidence="3">Muscle</tissue>
    </source>
</reference>
<protein>
    <submittedName>
        <fullName evidence="3">Uncharacterized protein LOC111087076 isoform X1</fullName>
    </submittedName>
</protein>
<name>A0ABM1SWX5_LIMPO</name>
<dbReference type="GeneID" id="111087076"/>
<feature type="compositionally biased region" description="Polar residues" evidence="1">
    <location>
        <begin position="262"/>
        <end position="272"/>
    </location>
</feature>
<dbReference type="Proteomes" id="UP000694941">
    <property type="component" value="Unplaced"/>
</dbReference>
<evidence type="ECO:0000313" key="3">
    <source>
        <dbReference type="RefSeq" id="XP_022248131.1"/>
    </source>
</evidence>